<name>A0AAU8ID33_9BACL</name>
<gene>
    <name evidence="1" type="ORF">ABNN70_10535</name>
</gene>
<sequence>MSFVSIIASDQWASVVSDNHLVDMNKQGKIVVRPGSKPSALRISDSQIICCTGSASALREIRENFLFRDEAYKISQDQWDWLTTRIRRIPHQVQDVLLAVVDHSQKMTCQMISNQPGDTWHRLYPEGERLAALYMAGRGVDEYQIRQISAECSRLIRKSGKNSVEQVSSAQKALNKFAGDLDHTIGTRTFLLHV</sequence>
<dbReference type="EMBL" id="CP159510">
    <property type="protein sequence ID" value="XCJ16125.1"/>
    <property type="molecule type" value="Genomic_DNA"/>
</dbReference>
<accession>A0AAU8ID33</accession>
<evidence type="ECO:0000313" key="1">
    <source>
        <dbReference type="EMBL" id="XCJ16125.1"/>
    </source>
</evidence>
<protein>
    <submittedName>
        <fullName evidence="1">Uncharacterized protein</fullName>
    </submittedName>
</protein>
<reference evidence="1" key="1">
    <citation type="submission" date="2024-06" db="EMBL/GenBank/DDBJ databases">
        <authorList>
            <person name="Fan A."/>
            <person name="Zhang F.Y."/>
            <person name="Zhang L."/>
        </authorList>
    </citation>
    <scope>NUCLEOTIDE SEQUENCE</scope>
    <source>
        <strain evidence="1">Y61</strain>
    </source>
</reference>
<organism evidence="1">
    <name type="scientific">Sporolactobacillus sp. Y61</name>
    <dbReference type="NCBI Taxonomy" id="3160863"/>
    <lineage>
        <taxon>Bacteria</taxon>
        <taxon>Bacillati</taxon>
        <taxon>Bacillota</taxon>
        <taxon>Bacilli</taxon>
        <taxon>Bacillales</taxon>
        <taxon>Sporolactobacillaceae</taxon>
        <taxon>Sporolactobacillus</taxon>
    </lineage>
</organism>
<dbReference type="AlphaFoldDB" id="A0AAU8ID33"/>
<dbReference type="RefSeq" id="WP_353947755.1">
    <property type="nucleotide sequence ID" value="NZ_CP159510.1"/>
</dbReference>
<proteinExistence type="predicted"/>